<keyword evidence="2" id="KW-1185">Reference proteome</keyword>
<dbReference type="STRING" id="52689.AKG39_11915"/>
<reference evidence="2" key="1">
    <citation type="submission" date="2015-07" db="EMBL/GenBank/DDBJ databases">
        <title>Draft genome sequence of Acetobacterium bakii DSM 8293, a potential psychrophilic chemical producer through syngas fermentation.</title>
        <authorList>
            <person name="Song Y."/>
            <person name="Hwang S."/>
            <person name="Cho B.-K."/>
        </authorList>
    </citation>
    <scope>NUCLEOTIDE SEQUENCE [LARGE SCALE GENOMIC DNA]</scope>
    <source>
        <strain evidence="2">DSM 8239</strain>
    </source>
</reference>
<dbReference type="RefSeq" id="WP_050740627.1">
    <property type="nucleotide sequence ID" value="NZ_LGYO01000029.1"/>
</dbReference>
<comment type="caution">
    <text evidence="1">The sequence shown here is derived from an EMBL/GenBank/DDBJ whole genome shotgun (WGS) entry which is preliminary data.</text>
</comment>
<protein>
    <submittedName>
        <fullName evidence="1">Uncharacterized protein</fullName>
    </submittedName>
</protein>
<dbReference type="EMBL" id="LGYO01000029">
    <property type="protein sequence ID" value="KNZ41465.1"/>
    <property type="molecule type" value="Genomic_DNA"/>
</dbReference>
<accession>A0A0L6U0Y9</accession>
<sequence>MKTKSMPGANREAQKKALKRFGIYTEEQLDEAFKIPFDITAFVAPMSMSMSHRKKNDDESI</sequence>
<evidence type="ECO:0000313" key="2">
    <source>
        <dbReference type="Proteomes" id="UP000036873"/>
    </source>
</evidence>
<name>A0A0L6U0Y9_9FIRM</name>
<gene>
    <name evidence="1" type="ORF">AKG39_11915</name>
</gene>
<proteinExistence type="predicted"/>
<dbReference type="Proteomes" id="UP000036873">
    <property type="component" value="Unassembled WGS sequence"/>
</dbReference>
<evidence type="ECO:0000313" key="1">
    <source>
        <dbReference type="EMBL" id="KNZ41465.1"/>
    </source>
</evidence>
<dbReference type="AlphaFoldDB" id="A0A0L6U0Y9"/>
<organism evidence="1 2">
    <name type="scientific">Acetobacterium bakii</name>
    <dbReference type="NCBI Taxonomy" id="52689"/>
    <lineage>
        <taxon>Bacteria</taxon>
        <taxon>Bacillati</taxon>
        <taxon>Bacillota</taxon>
        <taxon>Clostridia</taxon>
        <taxon>Eubacteriales</taxon>
        <taxon>Eubacteriaceae</taxon>
        <taxon>Acetobacterium</taxon>
    </lineage>
</organism>